<comment type="catalytic activity">
    <reaction evidence="7">
        <text>cytidine(1402) in 16S rRNA + S-adenosyl-L-methionine = N(4)-methylcytidine(1402) in 16S rRNA + S-adenosyl-L-homocysteine + H(+)</text>
        <dbReference type="Rhea" id="RHEA:42928"/>
        <dbReference type="Rhea" id="RHEA-COMP:10286"/>
        <dbReference type="Rhea" id="RHEA-COMP:10287"/>
        <dbReference type="ChEBI" id="CHEBI:15378"/>
        <dbReference type="ChEBI" id="CHEBI:57856"/>
        <dbReference type="ChEBI" id="CHEBI:59789"/>
        <dbReference type="ChEBI" id="CHEBI:74506"/>
        <dbReference type="ChEBI" id="CHEBI:82748"/>
        <dbReference type="EC" id="2.1.1.199"/>
    </reaction>
</comment>
<feature type="binding site" evidence="7">
    <location>
        <position position="52"/>
    </location>
    <ligand>
        <name>S-adenosyl-L-methionine</name>
        <dbReference type="ChEBI" id="CHEBI:59789"/>
    </ligand>
</feature>
<dbReference type="Gene3D" id="3.40.50.150">
    <property type="entry name" value="Vaccinia Virus protein VP39"/>
    <property type="match status" value="1"/>
</dbReference>
<evidence type="ECO:0000256" key="7">
    <source>
        <dbReference type="HAMAP-Rule" id="MF_01007"/>
    </source>
</evidence>
<dbReference type="OrthoDB" id="9806637at2"/>
<keyword evidence="9" id="KW-1185">Reference proteome</keyword>
<dbReference type="InterPro" id="IPR002903">
    <property type="entry name" value="RsmH"/>
</dbReference>
<dbReference type="PANTHER" id="PTHR11265">
    <property type="entry name" value="S-ADENOSYL-METHYLTRANSFERASE MRAW"/>
    <property type="match status" value="1"/>
</dbReference>
<dbReference type="EC" id="2.1.1.199" evidence="7"/>
<dbReference type="InterPro" id="IPR029063">
    <property type="entry name" value="SAM-dependent_MTases_sf"/>
</dbReference>
<dbReference type="RefSeq" id="WP_133883097.1">
    <property type="nucleotide sequence ID" value="NZ_MWIN01000019.1"/>
</dbReference>
<dbReference type="FunFam" id="1.10.150.170:FF:000001">
    <property type="entry name" value="Ribosomal RNA small subunit methyltransferase H"/>
    <property type="match status" value="1"/>
</dbReference>
<dbReference type="GO" id="GO:0070475">
    <property type="term" value="P:rRNA base methylation"/>
    <property type="evidence" value="ECO:0007669"/>
    <property type="project" value="UniProtKB-UniRule"/>
</dbReference>
<comment type="similarity">
    <text evidence="1 7">Belongs to the methyltransferase superfamily. RsmH family.</text>
</comment>
<evidence type="ECO:0000256" key="5">
    <source>
        <dbReference type="ARBA" id="ARBA00022679"/>
    </source>
</evidence>
<dbReference type="Pfam" id="PF01795">
    <property type="entry name" value="Methyltransf_5"/>
    <property type="match status" value="1"/>
</dbReference>
<dbReference type="PIRSF" id="PIRSF004486">
    <property type="entry name" value="MraW"/>
    <property type="match status" value="1"/>
</dbReference>
<feature type="binding site" evidence="7">
    <location>
        <position position="107"/>
    </location>
    <ligand>
        <name>S-adenosyl-L-methionine</name>
        <dbReference type="ChEBI" id="CHEBI:59789"/>
    </ligand>
</feature>
<feature type="binding site" evidence="7">
    <location>
        <position position="100"/>
    </location>
    <ligand>
        <name>S-adenosyl-L-methionine</name>
        <dbReference type="ChEBI" id="CHEBI:59789"/>
    </ligand>
</feature>
<dbReference type="SUPFAM" id="SSF53335">
    <property type="entry name" value="S-adenosyl-L-methionine-dependent methyltransferases"/>
    <property type="match status" value="1"/>
</dbReference>
<dbReference type="Proteomes" id="UP000295341">
    <property type="component" value="Unassembled WGS sequence"/>
</dbReference>
<dbReference type="SUPFAM" id="SSF81799">
    <property type="entry name" value="Putative methyltransferase TM0872, insert domain"/>
    <property type="match status" value="1"/>
</dbReference>
<dbReference type="HAMAP" id="MF_01007">
    <property type="entry name" value="16SrRNA_methyltr_H"/>
    <property type="match status" value="1"/>
</dbReference>
<protein>
    <recommendedName>
        <fullName evidence="7">Ribosomal RNA small subunit methyltransferase H</fullName>
        <ecNumber evidence="7">2.1.1.199</ecNumber>
    </recommendedName>
    <alternativeName>
        <fullName evidence="7">16S rRNA m(4)C1402 methyltransferase</fullName>
    </alternativeName>
    <alternativeName>
        <fullName evidence="7">rRNA (cytosine-N(4)-)-methyltransferase RsmH</fullName>
    </alternativeName>
</protein>
<keyword evidence="6 7" id="KW-0949">S-adenosyl-L-methionine</keyword>
<evidence type="ECO:0000256" key="2">
    <source>
        <dbReference type="ARBA" id="ARBA00022490"/>
    </source>
</evidence>
<dbReference type="PANTHER" id="PTHR11265:SF0">
    <property type="entry name" value="12S RRNA N4-METHYLCYTIDINE METHYLTRANSFERASE"/>
    <property type="match status" value="1"/>
</dbReference>
<evidence type="ECO:0000313" key="9">
    <source>
        <dbReference type="Proteomes" id="UP000295341"/>
    </source>
</evidence>
<dbReference type="AlphaFoldDB" id="A0A4R7NYN9"/>
<sequence length="313" mass="34426">MLEHRPVMLTEALAGLAPRSGGIYVDGTFGRGGHSAAILDAIGDDGVLHALDRDPLATQTAWTRFGTRPNFRIHRRNFSELAVLGEELGLVGRVDGLLLDLGVSSPQFDDAERGFSFSNDGPLDMRMDPDSGESAAQWLARAKADEIADVLWTYGEERASRRIARRLVEARVETPIERTGQLAELIARAAPGPRQKIHPATRSFQAIRIFINGELDALTAALEASVSLLAPGGRLAVISFHSLEDRMVKRFIRESGVTRRESPFQHRFDPSPQMAAETTSHFRAVSRDFPSEAECDSNYRARSAVLRVAERLA</sequence>
<proteinExistence type="inferred from homology"/>
<dbReference type="InterPro" id="IPR023397">
    <property type="entry name" value="SAM-dep_MeTrfase_MraW_recog"/>
</dbReference>
<dbReference type="NCBIfam" id="TIGR00006">
    <property type="entry name" value="16S rRNA (cytosine(1402)-N(4))-methyltransferase RsmH"/>
    <property type="match status" value="1"/>
</dbReference>
<feature type="binding site" evidence="7">
    <location>
        <position position="78"/>
    </location>
    <ligand>
        <name>S-adenosyl-L-methionine</name>
        <dbReference type="ChEBI" id="CHEBI:59789"/>
    </ligand>
</feature>
<organism evidence="8 9">
    <name type="scientific">Panacagrimonas perspica</name>
    <dbReference type="NCBI Taxonomy" id="381431"/>
    <lineage>
        <taxon>Bacteria</taxon>
        <taxon>Pseudomonadati</taxon>
        <taxon>Pseudomonadota</taxon>
        <taxon>Gammaproteobacteria</taxon>
        <taxon>Nevskiales</taxon>
        <taxon>Nevskiaceae</taxon>
        <taxon>Panacagrimonas</taxon>
    </lineage>
</organism>
<dbReference type="GO" id="GO:0071424">
    <property type="term" value="F:rRNA (cytosine-N4-)-methyltransferase activity"/>
    <property type="evidence" value="ECO:0007669"/>
    <property type="project" value="UniProtKB-UniRule"/>
</dbReference>
<dbReference type="Gene3D" id="1.10.150.170">
    <property type="entry name" value="Putative methyltransferase TM0872, insert domain"/>
    <property type="match status" value="1"/>
</dbReference>
<feature type="binding site" evidence="7">
    <location>
        <begin position="32"/>
        <end position="34"/>
    </location>
    <ligand>
        <name>S-adenosyl-L-methionine</name>
        <dbReference type="ChEBI" id="CHEBI:59789"/>
    </ligand>
</feature>
<keyword evidence="2 7" id="KW-0963">Cytoplasm</keyword>
<accession>A0A4R7NYN9</accession>
<evidence type="ECO:0000256" key="3">
    <source>
        <dbReference type="ARBA" id="ARBA00022552"/>
    </source>
</evidence>
<comment type="function">
    <text evidence="7">Specifically methylates the N4 position of cytidine in position 1402 (C1402) of 16S rRNA.</text>
</comment>
<evidence type="ECO:0000256" key="6">
    <source>
        <dbReference type="ARBA" id="ARBA00022691"/>
    </source>
</evidence>
<keyword evidence="3 7" id="KW-0698">rRNA processing</keyword>
<comment type="caution">
    <text evidence="8">The sequence shown here is derived from an EMBL/GenBank/DDBJ whole genome shotgun (WGS) entry which is preliminary data.</text>
</comment>
<dbReference type="GO" id="GO:0005737">
    <property type="term" value="C:cytoplasm"/>
    <property type="evidence" value="ECO:0007669"/>
    <property type="project" value="UniProtKB-SubCell"/>
</dbReference>
<keyword evidence="4 7" id="KW-0489">Methyltransferase</keyword>
<evidence type="ECO:0000256" key="4">
    <source>
        <dbReference type="ARBA" id="ARBA00022603"/>
    </source>
</evidence>
<name>A0A4R7NYN9_9GAMM</name>
<evidence type="ECO:0000313" key="8">
    <source>
        <dbReference type="EMBL" id="TDU26443.1"/>
    </source>
</evidence>
<evidence type="ECO:0000256" key="1">
    <source>
        <dbReference type="ARBA" id="ARBA00010396"/>
    </source>
</evidence>
<gene>
    <name evidence="7" type="primary">rsmH</name>
    <name evidence="8" type="ORF">DFR24_3467</name>
</gene>
<keyword evidence="5 7" id="KW-0808">Transferase</keyword>
<dbReference type="EMBL" id="SOBT01000010">
    <property type="protein sequence ID" value="TDU26443.1"/>
    <property type="molecule type" value="Genomic_DNA"/>
</dbReference>
<comment type="subcellular location">
    <subcellularLocation>
        <location evidence="7">Cytoplasm</location>
    </subcellularLocation>
</comment>
<reference evidence="8 9" key="1">
    <citation type="submission" date="2019-03" db="EMBL/GenBank/DDBJ databases">
        <title>Genomic Encyclopedia of Type Strains, Phase IV (KMG-IV): sequencing the most valuable type-strain genomes for metagenomic binning, comparative biology and taxonomic classification.</title>
        <authorList>
            <person name="Goeker M."/>
        </authorList>
    </citation>
    <scope>NUCLEOTIDE SEQUENCE [LARGE SCALE GENOMIC DNA]</scope>
    <source>
        <strain evidence="8 9">DSM 26377</strain>
    </source>
</reference>